<sequence length="256" mass="28760">MSTEAVTWAMDHAPMLRTEKGKPDTTARHVLQALAEHASPTGTDAHPSVLRIQYRTGYDRTTVQRALRRLEKGGLIAKDGMKESRTRWKLAMELRRPVTDWSDLEREEDEFRAAAAERKRRSRSKGVTHAESVTVTDAEGVTVTHGESVTADVTHSKSVRHTLKVRPSRTERRPNHPQPSDNQLLKDSSPASESDEPQAHVAPVQTKNGSEKKDHHLAAFGAFWSNYPKKRDREEAKKAWIAAIERGVEPTHMVDA</sequence>
<organism evidence="2 3">
    <name type="scientific">Streptomyces rochei</name>
    <name type="common">Streptomyces parvullus</name>
    <dbReference type="NCBI Taxonomy" id="1928"/>
    <lineage>
        <taxon>Bacteria</taxon>
        <taxon>Bacillati</taxon>
        <taxon>Actinomycetota</taxon>
        <taxon>Actinomycetes</taxon>
        <taxon>Kitasatosporales</taxon>
        <taxon>Streptomycetaceae</taxon>
        <taxon>Streptomyces</taxon>
        <taxon>Streptomyces rochei group</taxon>
    </lineage>
</organism>
<feature type="non-terminal residue" evidence="2">
    <location>
        <position position="256"/>
    </location>
</feature>
<evidence type="ECO:0000256" key="1">
    <source>
        <dbReference type="SAM" id="MobiDB-lite"/>
    </source>
</evidence>
<evidence type="ECO:0000313" key="3">
    <source>
        <dbReference type="Proteomes" id="UP001605990"/>
    </source>
</evidence>
<dbReference type="EMBL" id="JBIENY010000195">
    <property type="protein sequence ID" value="MFG6296384.1"/>
    <property type="molecule type" value="Genomic_DNA"/>
</dbReference>
<keyword evidence="3" id="KW-1185">Reference proteome</keyword>
<name>A0ABW7E0Q0_STRRO</name>
<dbReference type="Pfam" id="PF13730">
    <property type="entry name" value="HTH_36"/>
    <property type="match status" value="1"/>
</dbReference>
<accession>A0ABW7E0Q0</accession>
<feature type="compositionally biased region" description="Polar residues" evidence="1">
    <location>
        <begin position="178"/>
        <end position="192"/>
    </location>
</feature>
<dbReference type="InterPro" id="IPR036388">
    <property type="entry name" value="WH-like_DNA-bd_sf"/>
</dbReference>
<feature type="compositionally biased region" description="Basic residues" evidence="1">
    <location>
        <begin position="157"/>
        <end position="167"/>
    </location>
</feature>
<gene>
    <name evidence="2" type="ORF">ACGU38_13645</name>
</gene>
<reference evidence="2 3" key="1">
    <citation type="submission" date="2024-10" db="EMBL/GenBank/DDBJ databases">
        <title>Draft genome assembly of a novel steroid transforming actinomycete isolated from African clawed frog Xenopus laevis.</title>
        <authorList>
            <person name="Bragin E."/>
            <person name="Kollerov V."/>
            <person name="Donova M.V."/>
        </authorList>
    </citation>
    <scope>NUCLEOTIDE SEQUENCE [LARGE SCALE GENOMIC DNA]</scope>
    <source>
        <strain evidence="2 3">MTOC-St3</strain>
    </source>
</reference>
<dbReference type="InterPro" id="IPR036390">
    <property type="entry name" value="WH_DNA-bd_sf"/>
</dbReference>
<feature type="region of interest" description="Disordered" evidence="1">
    <location>
        <begin position="116"/>
        <end position="214"/>
    </location>
</feature>
<comment type="caution">
    <text evidence="2">The sequence shown here is derived from an EMBL/GenBank/DDBJ whole genome shotgun (WGS) entry which is preliminary data.</text>
</comment>
<dbReference type="Proteomes" id="UP001605990">
    <property type="component" value="Unassembled WGS sequence"/>
</dbReference>
<dbReference type="RefSeq" id="WP_394393986.1">
    <property type="nucleotide sequence ID" value="NZ_JBIENY010000195.1"/>
</dbReference>
<evidence type="ECO:0000313" key="2">
    <source>
        <dbReference type="EMBL" id="MFG6296384.1"/>
    </source>
</evidence>
<protein>
    <submittedName>
        <fullName evidence="2">Helix-turn-helix domain-containing protein</fullName>
    </submittedName>
</protein>
<dbReference type="Gene3D" id="1.10.10.10">
    <property type="entry name" value="Winged helix-like DNA-binding domain superfamily/Winged helix DNA-binding domain"/>
    <property type="match status" value="1"/>
</dbReference>
<proteinExistence type="predicted"/>
<dbReference type="SUPFAM" id="SSF46785">
    <property type="entry name" value="Winged helix' DNA-binding domain"/>
    <property type="match status" value="1"/>
</dbReference>